<feature type="transmembrane region" description="Helical" evidence="6">
    <location>
        <begin position="50"/>
        <end position="73"/>
    </location>
</feature>
<evidence type="ECO:0000256" key="6">
    <source>
        <dbReference type="SAM" id="Phobius"/>
    </source>
</evidence>
<dbReference type="Gene3D" id="1.10.3730.20">
    <property type="match status" value="1"/>
</dbReference>
<sequence>MALTLQASDLAYHAATLALRATTADNTATTTSSTSTSTSTSSSSSSGRPAIYKTVGIILAVASGLFIGVSFVLKKVGLLKANVKYNEEAGEGYGYLKNLYWWSGMTLMIIGEICNFVAYAFTDAILVTPLGALSVVITTILSAIFLKERLSFVGKIGCFICILGSVIIPLNAPEQSAVANIQEMQHYVITPGFLTYAGVIIAGSTFTAFWAGPRYGKKSMLVYLSICSLVGGLSVVCTQGLGSAILAQINGEAQFNKWFTYVLLVFVIATLVTEIIFLNKALNIFNAALVTPTYYVYFTSSTIVASAVLFQGLHGTTTQIVDVVLGFLTICSGVVLLQLAKSAKDVPDTAVLKGDLDQVRTVAEQEEPEYEPRADTIRGGAGIVRAMSRVRARKEGEEAKRIHEEKLQSMAEANGAEYEWDGLRRRPTVSSAGGAGSVRRRKTVHPPLGMSHFPPPSPHADDDDEAAAELSDADSDLHPGFFGRITRRSRKRSDRHHPLSDETKPPVPLSRLHTTATAKTASSKYSSSSIDHDDDPREHVYGLPPALAGHRGPASEEETEYKGASTFSPPSSSAGPHIHFASDERPDSRGSSLAPPKPPPHAGPAAGAGGNRRQFSFQNVFARHRDGGATPTPPPIPADSSERPLSRGALSFVSRGRNNTGNSGAGSASASVYPGASDATEEERAGLVLGDSNRSGRTSRGSLGGGAYAEPDAYDDDDEIDEEGRGSYYGDLGSRWRGGGGVGGLSDDDDDQSRPGLGRAGRDDSPASFRGEGRGGRAFV</sequence>
<dbReference type="Pfam" id="PF05653">
    <property type="entry name" value="Mg_trans_NIPA"/>
    <property type="match status" value="1"/>
</dbReference>
<dbReference type="GO" id="GO:0016020">
    <property type="term" value="C:membrane"/>
    <property type="evidence" value="ECO:0007669"/>
    <property type="project" value="UniProtKB-SubCell"/>
</dbReference>
<protein>
    <recommendedName>
        <fullName evidence="9">DUF803-domain-containing protein</fullName>
    </recommendedName>
</protein>
<keyword evidence="4 6" id="KW-0472">Membrane</keyword>
<feature type="region of interest" description="Disordered" evidence="5">
    <location>
        <begin position="28"/>
        <end position="47"/>
    </location>
</feature>
<name>A0A4U0TMY2_9PEZI</name>
<dbReference type="EMBL" id="NAJL01000060">
    <property type="protein sequence ID" value="TKA23146.1"/>
    <property type="molecule type" value="Genomic_DNA"/>
</dbReference>
<comment type="caution">
    <text evidence="7">The sequence shown here is derived from an EMBL/GenBank/DDBJ whole genome shotgun (WGS) entry which is preliminary data.</text>
</comment>
<feature type="compositionally biased region" description="Low complexity" evidence="5">
    <location>
        <begin position="654"/>
        <end position="671"/>
    </location>
</feature>
<feature type="compositionally biased region" description="Basic and acidic residues" evidence="5">
    <location>
        <begin position="530"/>
        <end position="540"/>
    </location>
</feature>
<dbReference type="OrthoDB" id="6428174at2759"/>
<feature type="transmembrane region" description="Helical" evidence="6">
    <location>
        <begin position="258"/>
        <end position="282"/>
    </location>
</feature>
<dbReference type="PANTHER" id="PTHR12570:SF92">
    <property type="entry name" value="SPICHTHYIN, ISOFORM B"/>
    <property type="match status" value="1"/>
</dbReference>
<evidence type="ECO:0000313" key="8">
    <source>
        <dbReference type="Proteomes" id="UP000308549"/>
    </source>
</evidence>
<accession>A0A4U0TMY2</accession>
<dbReference type="AlphaFoldDB" id="A0A4U0TMY2"/>
<dbReference type="GO" id="GO:0015095">
    <property type="term" value="F:magnesium ion transmembrane transporter activity"/>
    <property type="evidence" value="ECO:0007669"/>
    <property type="project" value="InterPro"/>
</dbReference>
<dbReference type="InterPro" id="IPR008521">
    <property type="entry name" value="Mg_trans_NIPA"/>
</dbReference>
<dbReference type="SUPFAM" id="SSF103481">
    <property type="entry name" value="Multidrug resistance efflux transporter EmrE"/>
    <property type="match status" value="1"/>
</dbReference>
<feature type="region of interest" description="Disordered" evidence="5">
    <location>
        <begin position="425"/>
        <end position="780"/>
    </location>
</feature>
<feature type="compositionally biased region" description="Basic and acidic residues" evidence="5">
    <location>
        <begin position="760"/>
        <end position="780"/>
    </location>
</feature>
<dbReference type="PANTHER" id="PTHR12570">
    <property type="match status" value="1"/>
</dbReference>
<feature type="compositionally biased region" description="Acidic residues" evidence="5">
    <location>
        <begin position="712"/>
        <end position="722"/>
    </location>
</feature>
<evidence type="ECO:0000256" key="1">
    <source>
        <dbReference type="ARBA" id="ARBA00004141"/>
    </source>
</evidence>
<feature type="transmembrane region" description="Helical" evidence="6">
    <location>
        <begin position="223"/>
        <end position="246"/>
    </location>
</feature>
<evidence type="ECO:0000313" key="7">
    <source>
        <dbReference type="EMBL" id="TKA23146.1"/>
    </source>
</evidence>
<feature type="compositionally biased region" description="Low complexity" evidence="5">
    <location>
        <begin position="28"/>
        <end position="46"/>
    </location>
</feature>
<keyword evidence="8" id="KW-1185">Reference proteome</keyword>
<feature type="compositionally biased region" description="Polar residues" evidence="5">
    <location>
        <begin position="565"/>
        <end position="574"/>
    </location>
</feature>
<feature type="compositionally biased region" description="Basic residues" evidence="5">
    <location>
        <begin position="485"/>
        <end position="495"/>
    </location>
</feature>
<dbReference type="InterPro" id="IPR037185">
    <property type="entry name" value="EmrE-like"/>
</dbReference>
<evidence type="ECO:0000256" key="2">
    <source>
        <dbReference type="ARBA" id="ARBA00022692"/>
    </source>
</evidence>
<gene>
    <name evidence="7" type="ORF">B0A50_07176</name>
</gene>
<keyword evidence="3 6" id="KW-1133">Transmembrane helix</keyword>
<feature type="compositionally biased region" description="Acidic residues" evidence="5">
    <location>
        <begin position="461"/>
        <end position="474"/>
    </location>
</feature>
<evidence type="ECO:0008006" key="9">
    <source>
        <dbReference type="Google" id="ProtNLM"/>
    </source>
</evidence>
<comment type="subcellular location">
    <subcellularLocation>
        <location evidence="1">Membrane</location>
        <topology evidence="1">Multi-pass membrane protein</topology>
    </subcellularLocation>
</comment>
<organism evidence="7 8">
    <name type="scientific">Salinomyces thailandicus</name>
    <dbReference type="NCBI Taxonomy" id="706561"/>
    <lineage>
        <taxon>Eukaryota</taxon>
        <taxon>Fungi</taxon>
        <taxon>Dikarya</taxon>
        <taxon>Ascomycota</taxon>
        <taxon>Pezizomycotina</taxon>
        <taxon>Dothideomycetes</taxon>
        <taxon>Dothideomycetidae</taxon>
        <taxon>Mycosphaerellales</taxon>
        <taxon>Teratosphaeriaceae</taxon>
        <taxon>Salinomyces</taxon>
    </lineage>
</organism>
<keyword evidence="2 6" id="KW-0812">Transmembrane</keyword>
<feature type="transmembrane region" description="Helical" evidence="6">
    <location>
        <begin position="99"/>
        <end position="118"/>
    </location>
</feature>
<dbReference type="Proteomes" id="UP000308549">
    <property type="component" value="Unassembled WGS sequence"/>
</dbReference>
<feature type="transmembrane region" description="Helical" evidence="6">
    <location>
        <begin position="125"/>
        <end position="146"/>
    </location>
</feature>
<evidence type="ECO:0000256" key="3">
    <source>
        <dbReference type="ARBA" id="ARBA00022989"/>
    </source>
</evidence>
<feature type="transmembrane region" description="Helical" evidence="6">
    <location>
        <begin position="152"/>
        <end position="172"/>
    </location>
</feature>
<feature type="transmembrane region" description="Helical" evidence="6">
    <location>
        <begin position="193"/>
        <end position="211"/>
    </location>
</feature>
<evidence type="ECO:0000256" key="4">
    <source>
        <dbReference type="ARBA" id="ARBA00023136"/>
    </source>
</evidence>
<reference evidence="7 8" key="1">
    <citation type="submission" date="2017-03" db="EMBL/GenBank/DDBJ databases">
        <title>Genomes of endolithic fungi from Antarctica.</title>
        <authorList>
            <person name="Coleine C."/>
            <person name="Masonjones S."/>
            <person name="Stajich J.E."/>
        </authorList>
    </citation>
    <scope>NUCLEOTIDE SEQUENCE [LARGE SCALE GENOMIC DNA]</scope>
    <source>
        <strain evidence="7 8">CCFEE 6315</strain>
    </source>
</reference>
<feature type="compositionally biased region" description="Low complexity" evidence="5">
    <location>
        <begin position="514"/>
        <end position="529"/>
    </location>
</feature>
<feature type="transmembrane region" description="Helical" evidence="6">
    <location>
        <begin position="294"/>
        <end position="313"/>
    </location>
</feature>
<proteinExistence type="predicted"/>
<evidence type="ECO:0000256" key="5">
    <source>
        <dbReference type="SAM" id="MobiDB-lite"/>
    </source>
</evidence>
<feature type="compositionally biased region" description="Low complexity" evidence="5">
    <location>
        <begin position="690"/>
        <end position="701"/>
    </location>
</feature>